<evidence type="ECO:0000313" key="5">
    <source>
        <dbReference type="EMBL" id="KAF0728633.1"/>
    </source>
</evidence>
<dbReference type="InterPro" id="IPR000477">
    <property type="entry name" value="RT_dom"/>
</dbReference>
<dbReference type="Proteomes" id="UP000481153">
    <property type="component" value="Unassembled WGS sequence"/>
</dbReference>
<feature type="region of interest" description="Disordered" evidence="3">
    <location>
        <begin position="97"/>
        <end position="121"/>
    </location>
</feature>
<dbReference type="InterPro" id="IPR036875">
    <property type="entry name" value="Znf_CCHC_sf"/>
</dbReference>
<evidence type="ECO:0000259" key="4">
    <source>
        <dbReference type="PROSITE" id="PS50158"/>
    </source>
</evidence>
<keyword evidence="6" id="KW-1185">Reference proteome</keyword>
<feature type="coiled-coil region" evidence="2">
    <location>
        <begin position="831"/>
        <end position="858"/>
    </location>
</feature>
<dbReference type="InterPro" id="IPR043502">
    <property type="entry name" value="DNA/RNA_pol_sf"/>
</dbReference>
<keyword evidence="2" id="KW-0175">Coiled coil</keyword>
<evidence type="ECO:0000256" key="3">
    <source>
        <dbReference type="SAM" id="MobiDB-lite"/>
    </source>
</evidence>
<dbReference type="SUPFAM" id="SSF56672">
    <property type="entry name" value="DNA/RNA polymerases"/>
    <property type="match status" value="1"/>
</dbReference>
<keyword evidence="1" id="KW-0479">Metal-binding</keyword>
<reference evidence="5 6" key="1">
    <citation type="submission" date="2019-07" db="EMBL/GenBank/DDBJ databases">
        <title>Genomics analysis of Aphanomyces spp. identifies a new class of oomycete effector associated with host adaptation.</title>
        <authorList>
            <person name="Gaulin E."/>
        </authorList>
    </citation>
    <scope>NUCLEOTIDE SEQUENCE [LARGE SCALE GENOMIC DNA]</scope>
    <source>
        <strain evidence="5 6">ATCC 201684</strain>
    </source>
</reference>
<dbReference type="GO" id="GO:0003676">
    <property type="term" value="F:nucleic acid binding"/>
    <property type="evidence" value="ECO:0007669"/>
    <property type="project" value="InterPro"/>
</dbReference>
<dbReference type="InterPro" id="IPR051320">
    <property type="entry name" value="Viral_Replic_Matur_Polypro"/>
</dbReference>
<dbReference type="Pfam" id="PF00098">
    <property type="entry name" value="zf-CCHC"/>
    <property type="match status" value="1"/>
</dbReference>
<gene>
    <name evidence="5" type="ORF">Ae201684_013592</name>
</gene>
<comment type="caution">
    <text evidence="5">The sequence shown here is derived from an EMBL/GenBank/DDBJ whole genome shotgun (WGS) entry which is preliminary data.</text>
</comment>
<feature type="compositionally biased region" description="Basic and acidic residues" evidence="3">
    <location>
        <begin position="600"/>
        <end position="645"/>
    </location>
</feature>
<feature type="region of interest" description="Disordered" evidence="3">
    <location>
        <begin position="711"/>
        <end position="730"/>
    </location>
</feature>
<dbReference type="VEuPathDB" id="FungiDB:AeMF1_013904"/>
<organism evidence="5 6">
    <name type="scientific">Aphanomyces euteiches</name>
    <dbReference type="NCBI Taxonomy" id="100861"/>
    <lineage>
        <taxon>Eukaryota</taxon>
        <taxon>Sar</taxon>
        <taxon>Stramenopiles</taxon>
        <taxon>Oomycota</taxon>
        <taxon>Saprolegniomycetes</taxon>
        <taxon>Saprolegniales</taxon>
        <taxon>Verrucalvaceae</taxon>
        <taxon>Aphanomyces</taxon>
    </lineage>
</organism>
<evidence type="ECO:0000256" key="1">
    <source>
        <dbReference type="PROSITE-ProRule" id="PRU00047"/>
    </source>
</evidence>
<feature type="compositionally biased region" description="Basic and acidic residues" evidence="3">
    <location>
        <begin position="658"/>
        <end position="669"/>
    </location>
</feature>
<dbReference type="Pfam" id="PF00078">
    <property type="entry name" value="RVT_1"/>
    <property type="match status" value="1"/>
</dbReference>
<feature type="region of interest" description="Disordered" evidence="3">
    <location>
        <begin position="1"/>
        <end position="84"/>
    </location>
</feature>
<dbReference type="PROSITE" id="PS50158">
    <property type="entry name" value="ZF_CCHC"/>
    <property type="match status" value="1"/>
</dbReference>
<feature type="region of interest" description="Disordered" evidence="3">
    <location>
        <begin position="600"/>
        <end position="669"/>
    </location>
</feature>
<feature type="compositionally biased region" description="Basic residues" evidence="3">
    <location>
        <begin position="712"/>
        <end position="726"/>
    </location>
</feature>
<evidence type="ECO:0000313" key="6">
    <source>
        <dbReference type="Proteomes" id="UP000481153"/>
    </source>
</evidence>
<dbReference type="SMART" id="SM00343">
    <property type="entry name" value="ZnF_C2HC"/>
    <property type="match status" value="1"/>
</dbReference>
<feature type="region of interest" description="Disordered" evidence="3">
    <location>
        <begin position="217"/>
        <end position="287"/>
    </location>
</feature>
<feature type="compositionally biased region" description="Acidic residues" evidence="3">
    <location>
        <begin position="65"/>
        <end position="83"/>
    </location>
</feature>
<sequence>MRMRIRKPFRILRRKAQANKPVKKSNVLMKKAGPNAAGKRTRSALNEVKERTPSAPAASSAVQQEDSDEESSDDSDSDYSVEGDEVRVQTQRYDWLTSAGVDEETQNQKRSRSPSPDYSIFTDETTDVQRKLFYQLAAAVPQYTKKNIDLTHDKYLKIHNAALLCEAAQQLYNVTVRRVCGVDRQAYDSIEEYLEADNPFDFEDEELRRAKKKVRRMEEQMMGMEKRKKPSKTERRRMHAEAIADRKRRNAEIEEQQKEEKRKAQRVEDNWTKGMSPPKQNLPPGSICVTDPQYGKDRRDVIVLHDATFQDVQDHHDAADPQDATRYGTDCRDVIDLNRAADLLHVDDLAANHADDLHQMDDLAWNQDDDLQHGHDLVVGHQEDNLRPADDLAAGLQDVILTKITHLAKYERQHLIEWRKKRIKYESEVQGMAVEYGLAWRSYIRKWIDSIEPSLLTALCEYQWYCKREDLTEGQFQRYILDVIETRPSKRKVTATNLKKALKDVTMEAKGEVNHRLVSFMEKVHDAITNHCLWQPLEEKDTRKVFIRAVIDKIRPPELADQVSENYEVAQGKSTLRELSELIREQMVWMQDCDELKEKHEYGRSKHTREDNEPSGKRHQLDSTSKHRRSEERAAPRSRQDDLRASTRHNQMISKYDPSSEKSDKPKVKFESKTATELVCFKCRKPGHRIADCPEKVISGVQVSKKLSNAVSRHRYHERKKAKAKRAKSETNQERYVNINSALNCLYCPDTGAEIDIIPMSILEELKTKCPTLEMVQLREPLKGLGATIKDSNRMLMWNLISQCKHPRAQSEYLASASTLRLVGINIDRILAETAQRMACEEDDLEETESECPRLRRRSIVMLRTTRLGLPKPKTELETALAAMVQEACDEGFPADLASRLWQALTKHDIWRLKFNGSDPPAKVEPLKGRPHNPLETRFLALFGKELLDAGVIRHNQQSQWCSPVNPVIKPEGRRMLKAADKWTDDEVLKYYRLTNDYRMVNARTIPKAGTMPFQSTITQHLRGKKALGTFDMPKCFWQFPLDPSSQDMLSFMLNGWVMTPNRVMQGHVDSALYVQATSEDCYAPLLNKHLLVWIDDILVYADDPDEYTAVLDNPTKTKLYTKQVKWCGRYLSEAGVKQDPERIEALCAIPEPTNAGDLQQFICATNWLRESITEYAQTIDSLQRCLTHALEGKSKKKRIARAFRSP</sequence>
<dbReference type="GO" id="GO:0008270">
    <property type="term" value="F:zinc ion binding"/>
    <property type="evidence" value="ECO:0007669"/>
    <property type="project" value="UniProtKB-KW"/>
</dbReference>
<dbReference type="Gene3D" id="4.10.60.10">
    <property type="entry name" value="Zinc finger, CCHC-type"/>
    <property type="match status" value="1"/>
</dbReference>
<keyword evidence="1" id="KW-0863">Zinc-finger</keyword>
<keyword evidence="1" id="KW-0862">Zinc</keyword>
<proteinExistence type="predicted"/>
<dbReference type="VEuPathDB" id="FungiDB:AeMF1_006559"/>
<feature type="compositionally biased region" description="Basic residues" evidence="3">
    <location>
        <begin position="1"/>
        <end position="23"/>
    </location>
</feature>
<accession>A0A6G0WMT8</accession>
<feature type="domain" description="CCHC-type" evidence="4">
    <location>
        <begin position="680"/>
        <end position="695"/>
    </location>
</feature>
<dbReference type="InterPro" id="IPR043128">
    <property type="entry name" value="Rev_trsase/Diguanyl_cyclase"/>
</dbReference>
<feature type="compositionally biased region" description="Basic residues" evidence="3">
    <location>
        <begin position="226"/>
        <end position="238"/>
    </location>
</feature>
<dbReference type="AlphaFoldDB" id="A0A6G0WMT8"/>
<feature type="compositionally biased region" description="Basic and acidic residues" evidence="3">
    <location>
        <begin position="239"/>
        <end position="271"/>
    </location>
</feature>
<dbReference type="PANTHER" id="PTHR33064">
    <property type="entry name" value="POL PROTEIN"/>
    <property type="match status" value="1"/>
</dbReference>
<name>A0A6G0WMT8_9STRA</name>
<dbReference type="Gene3D" id="3.10.10.10">
    <property type="entry name" value="HIV Type 1 Reverse Transcriptase, subunit A, domain 1"/>
    <property type="match status" value="1"/>
</dbReference>
<dbReference type="PANTHER" id="PTHR33064:SF37">
    <property type="entry name" value="RIBONUCLEASE H"/>
    <property type="match status" value="1"/>
</dbReference>
<dbReference type="SUPFAM" id="SSF57756">
    <property type="entry name" value="Retrovirus zinc finger-like domains"/>
    <property type="match status" value="1"/>
</dbReference>
<evidence type="ECO:0000256" key="2">
    <source>
        <dbReference type="SAM" id="Coils"/>
    </source>
</evidence>
<dbReference type="EMBL" id="VJMJ01000175">
    <property type="protein sequence ID" value="KAF0728633.1"/>
    <property type="molecule type" value="Genomic_DNA"/>
</dbReference>
<protein>
    <recommendedName>
        <fullName evidence="4">CCHC-type domain-containing protein</fullName>
    </recommendedName>
</protein>
<dbReference type="Gene3D" id="3.30.70.270">
    <property type="match status" value="1"/>
</dbReference>
<dbReference type="InterPro" id="IPR001878">
    <property type="entry name" value="Znf_CCHC"/>
</dbReference>